<dbReference type="VEuPathDB" id="TrichDB:TVAG_178810"/>
<feature type="region of interest" description="Disordered" evidence="1">
    <location>
        <begin position="78"/>
        <end position="110"/>
    </location>
</feature>
<accession>A2FR52</accession>
<reference evidence="2" key="2">
    <citation type="journal article" date="2007" name="Science">
        <title>Draft genome sequence of the sexually transmitted pathogen Trichomonas vaginalis.</title>
        <authorList>
            <person name="Carlton J.M."/>
            <person name="Hirt R.P."/>
            <person name="Silva J.C."/>
            <person name="Delcher A.L."/>
            <person name="Schatz M."/>
            <person name="Zhao Q."/>
            <person name="Wortman J.R."/>
            <person name="Bidwell S.L."/>
            <person name="Alsmark U.C.M."/>
            <person name="Besteiro S."/>
            <person name="Sicheritz-Ponten T."/>
            <person name="Noel C.J."/>
            <person name="Dacks J.B."/>
            <person name="Foster P.G."/>
            <person name="Simillion C."/>
            <person name="Van de Peer Y."/>
            <person name="Miranda-Saavedra D."/>
            <person name="Barton G.J."/>
            <person name="Westrop G.D."/>
            <person name="Mueller S."/>
            <person name="Dessi D."/>
            <person name="Fiori P.L."/>
            <person name="Ren Q."/>
            <person name="Paulsen I."/>
            <person name="Zhang H."/>
            <person name="Bastida-Corcuera F.D."/>
            <person name="Simoes-Barbosa A."/>
            <person name="Brown M.T."/>
            <person name="Hayes R.D."/>
            <person name="Mukherjee M."/>
            <person name="Okumura C.Y."/>
            <person name="Schneider R."/>
            <person name="Smith A.J."/>
            <person name="Vanacova S."/>
            <person name="Villalvazo M."/>
            <person name="Haas B.J."/>
            <person name="Pertea M."/>
            <person name="Feldblyum T.V."/>
            <person name="Utterback T.R."/>
            <person name="Shu C.L."/>
            <person name="Osoegawa K."/>
            <person name="de Jong P.J."/>
            <person name="Hrdy I."/>
            <person name="Horvathova L."/>
            <person name="Zubacova Z."/>
            <person name="Dolezal P."/>
            <person name="Malik S.B."/>
            <person name="Logsdon J.M. Jr."/>
            <person name="Henze K."/>
            <person name="Gupta A."/>
            <person name="Wang C.C."/>
            <person name="Dunne R.L."/>
            <person name="Upcroft J.A."/>
            <person name="Upcroft P."/>
            <person name="White O."/>
            <person name="Salzberg S.L."/>
            <person name="Tang P."/>
            <person name="Chiu C.-H."/>
            <person name="Lee Y.-S."/>
            <person name="Embley T.M."/>
            <person name="Coombs G.H."/>
            <person name="Mottram J.C."/>
            <person name="Tachezy J."/>
            <person name="Fraser-Liggett C.M."/>
            <person name="Johnson P.J."/>
        </authorList>
    </citation>
    <scope>NUCLEOTIDE SEQUENCE [LARGE SCALE GENOMIC DNA]</scope>
    <source>
        <strain evidence="2">G3</strain>
    </source>
</reference>
<dbReference type="InParanoid" id="A2FR52"/>
<dbReference type="VEuPathDB" id="TrichDB:TVAGG3_0231860"/>
<name>A2FR52_TRIV3</name>
<gene>
    <name evidence="2" type="ORF">TVAG_178810</name>
</gene>
<dbReference type="Proteomes" id="UP000001542">
    <property type="component" value="Unassembled WGS sequence"/>
</dbReference>
<dbReference type="KEGG" id="tva:4750316"/>
<feature type="compositionally biased region" description="Basic residues" evidence="1">
    <location>
        <begin position="97"/>
        <end position="106"/>
    </location>
</feature>
<dbReference type="AlphaFoldDB" id="A2FR52"/>
<dbReference type="EMBL" id="DS113957">
    <property type="protein sequence ID" value="EAX92604.1"/>
    <property type="molecule type" value="Genomic_DNA"/>
</dbReference>
<proteinExistence type="predicted"/>
<reference evidence="2" key="1">
    <citation type="submission" date="2006-10" db="EMBL/GenBank/DDBJ databases">
        <authorList>
            <person name="Amadeo P."/>
            <person name="Zhao Q."/>
            <person name="Wortman J."/>
            <person name="Fraser-Liggett C."/>
            <person name="Carlton J."/>
        </authorList>
    </citation>
    <scope>NUCLEOTIDE SEQUENCE</scope>
    <source>
        <strain evidence="2">G3</strain>
    </source>
</reference>
<sequence>MSQTAPEPMKLPNTQDFPPVDWRPVMPVEDEIEDQKKEILNHEVEEKNFVLEQREESINNLPEEERLKDREEKLKKLEEELRSKEEKLRRNQDKRSKNNRKDKRSHFKYESDQVVEIPIDEFAQFKSWENSFKKKRVNAMKYKAFCEWRQANGKVPQAPQIQQENSQNQQ</sequence>
<keyword evidence="3" id="KW-1185">Reference proteome</keyword>
<organism evidence="2 3">
    <name type="scientific">Trichomonas vaginalis (strain ATCC PRA-98 / G3)</name>
    <dbReference type="NCBI Taxonomy" id="412133"/>
    <lineage>
        <taxon>Eukaryota</taxon>
        <taxon>Metamonada</taxon>
        <taxon>Parabasalia</taxon>
        <taxon>Trichomonadida</taxon>
        <taxon>Trichomonadidae</taxon>
        <taxon>Trichomonas</taxon>
    </lineage>
</organism>
<feature type="compositionally biased region" description="Basic and acidic residues" evidence="1">
    <location>
        <begin position="78"/>
        <end position="96"/>
    </location>
</feature>
<evidence type="ECO:0000256" key="1">
    <source>
        <dbReference type="SAM" id="MobiDB-lite"/>
    </source>
</evidence>
<evidence type="ECO:0000313" key="2">
    <source>
        <dbReference type="EMBL" id="EAX92604.1"/>
    </source>
</evidence>
<feature type="region of interest" description="Disordered" evidence="1">
    <location>
        <begin position="1"/>
        <end position="23"/>
    </location>
</feature>
<protein>
    <submittedName>
        <fullName evidence="2">Uncharacterized protein</fullName>
    </submittedName>
</protein>
<evidence type="ECO:0000313" key="3">
    <source>
        <dbReference type="Proteomes" id="UP000001542"/>
    </source>
</evidence>
<dbReference type="RefSeq" id="XP_001305534.1">
    <property type="nucleotide sequence ID" value="XM_001305533.1"/>
</dbReference>